<evidence type="ECO:0000256" key="1">
    <source>
        <dbReference type="ARBA" id="ARBA00023125"/>
    </source>
</evidence>
<dbReference type="SUPFAM" id="SSF46955">
    <property type="entry name" value="Putative DNA-binding domain"/>
    <property type="match status" value="1"/>
</dbReference>
<name>A0A8J3NTC7_9ACTN</name>
<evidence type="ECO:0000313" key="3">
    <source>
        <dbReference type="EMBL" id="GIF91857.1"/>
    </source>
</evidence>
<sequence>MALMRIGELAAAAGVSNRTVDFYTNLGLITPASRTTGGFRLYDPATVEQIATVQRLESSGMALDDIAAHLQGAGAADLVTALARLDQDLTALRALAETAAGTAHGLATTLAVRANQLLAAAAELLSAMPPP</sequence>
<evidence type="ECO:0000313" key="4">
    <source>
        <dbReference type="Proteomes" id="UP000619293"/>
    </source>
</evidence>
<dbReference type="InterPro" id="IPR047057">
    <property type="entry name" value="MerR_fam"/>
</dbReference>
<dbReference type="PROSITE" id="PS50937">
    <property type="entry name" value="HTH_MERR_2"/>
    <property type="match status" value="1"/>
</dbReference>
<comment type="caution">
    <text evidence="3">The sequence shown here is derived from an EMBL/GenBank/DDBJ whole genome shotgun (WGS) entry which is preliminary data.</text>
</comment>
<keyword evidence="1" id="KW-0238">DNA-binding</keyword>
<gene>
    <name evidence="3" type="ORF">Cch02nite_53010</name>
</gene>
<dbReference type="Gene3D" id="1.10.1660.10">
    <property type="match status" value="1"/>
</dbReference>
<dbReference type="PANTHER" id="PTHR30204">
    <property type="entry name" value="REDOX-CYCLING DRUG-SENSING TRANSCRIPTIONAL ACTIVATOR SOXR"/>
    <property type="match status" value="1"/>
</dbReference>
<dbReference type="EMBL" id="BONG01000037">
    <property type="protein sequence ID" value="GIF91857.1"/>
    <property type="molecule type" value="Genomic_DNA"/>
</dbReference>
<dbReference type="GO" id="GO:0003700">
    <property type="term" value="F:DNA-binding transcription factor activity"/>
    <property type="evidence" value="ECO:0007669"/>
    <property type="project" value="InterPro"/>
</dbReference>
<dbReference type="PRINTS" id="PR00040">
    <property type="entry name" value="HTHMERR"/>
</dbReference>
<dbReference type="AlphaFoldDB" id="A0A8J3NTC7"/>
<dbReference type="InterPro" id="IPR000551">
    <property type="entry name" value="MerR-type_HTH_dom"/>
</dbReference>
<dbReference type="Proteomes" id="UP000619293">
    <property type="component" value="Unassembled WGS sequence"/>
</dbReference>
<dbReference type="InterPro" id="IPR009061">
    <property type="entry name" value="DNA-bd_dom_put_sf"/>
</dbReference>
<dbReference type="SMART" id="SM00422">
    <property type="entry name" value="HTH_MERR"/>
    <property type="match status" value="1"/>
</dbReference>
<accession>A0A8J3NTC7</accession>
<evidence type="ECO:0000259" key="2">
    <source>
        <dbReference type="PROSITE" id="PS50937"/>
    </source>
</evidence>
<keyword evidence="4" id="KW-1185">Reference proteome</keyword>
<dbReference type="RefSeq" id="WP_191837167.1">
    <property type="nucleotide sequence ID" value="NZ_BAAALB010000001.1"/>
</dbReference>
<dbReference type="Pfam" id="PF13411">
    <property type="entry name" value="MerR_1"/>
    <property type="match status" value="1"/>
</dbReference>
<reference evidence="3 4" key="1">
    <citation type="submission" date="2021-01" db="EMBL/GenBank/DDBJ databases">
        <title>Whole genome shotgun sequence of Catellatospora chokoriensis NBRC 107358.</title>
        <authorList>
            <person name="Komaki H."/>
            <person name="Tamura T."/>
        </authorList>
    </citation>
    <scope>NUCLEOTIDE SEQUENCE [LARGE SCALE GENOMIC DNA]</scope>
    <source>
        <strain evidence="3 4">NBRC 107358</strain>
    </source>
</reference>
<dbReference type="PANTHER" id="PTHR30204:SF93">
    <property type="entry name" value="HTH MERR-TYPE DOMAIN-CONTAINING PROTEIN"/>
    <property type="match status" value="1"/>
</dbReference>
<proteinExistence type="predicted"/>
<protein>
    <recommendedName>
        <fullName evidence="2">HTH merR-type domain-containing protein</fullName>
    </recommendedName>
</protein>
<feature type="domain" description="HTH merR-type" evidence="2">
    <location>
        <begin position="3"/>
        <end position="72"/>
    </location>
</feature>
<organism evidence="3 4">
    <name type="scientific">Catellatospora chokoriensis</name>
    <dbReference type="NCBI Taxonomy" id="310353"/>
    <lineage>
        <taxon>Bacteria</taxon>
        <taxon>Bacillati</taxon>
        <taxon>Actinomycetota</taxon>
        <taxon>Actinomycetes</taxon>
        <taxon>Micromonosporales</taxon>
        <taxon>Micromonosporaceae</taxon>
        <taxon>Catellatospora</taxon>
    </lineage>
</organism>
<dbReference type="GO" id="GO:0003677">
    <property type="term" value="F:DNA binding"/>
    <property type="evidence" value="ECO:0007669"/>
    <property type="project" value="UniProtKB-KW"/>
</dbReference>